<dbReference type="Gene3D" id="6.10.250.790">
    <property type="match status" value="1"/>
</dbReference>
<reference evidence="2 3" key="1">
    <citation type="journal article" date="2015" name="Genome Announc.">
        <title>Expanding the biotechnology potential of lactobacilli through comparative genomics of 213 strains and associated genera.</title>
        <authorList>
            <person name="Sun Z."/>
            <person name="Harris H.M."/>
            <person name="McCann A."/>
            <person name="Guo C."/>
            <person name="Argimon S."/>
            <person name="Zhang W."/>
            <person name="Yang X."/>
            <person name="Jeffery I.B."/>
            <person name="Cooney J.C."/>
            <person name="Kagawa T.F."/>
            <person name="Liu W."/>
            <person name="Song Y."/>
            <person name="Salvetti E."/>
            <person name="Wrobel A."/>
            <person name="Rasinkangas P."/>
            <person name="Parkhill J."/>
            <person name="Rea M.C."/>
            <person name="O'Sullivan O."/>
            <person name="Ritari J."/>
            <person name="Douillard F.P."/>
            <person name="Paul Ross R."/>
            <person name="Yang R."/>
            <person name="Briner A.E."/>
            <person name="Felis G.E."/>
            <person name="de Vos W.M."/>
            <person name="Barrangou R."/>
            <person name="Klaenhammer T.R."/>
            <person name="Caufield P.W."/>
            <person name="Cui Y."/>
            <person name="Zhang H."/>
            <person name="O'Toole P.W."/>
        </authorList>
    </citation>
    <scope>NUCLEOTIDE SEQUENCE [LARGE SCALE GENOMIC DNA]</scope>
    <source>
        <strain evidence="2 3">DSM 12744</strain>
    </source>
</reference>
<feature type="region of interest" description="Disordered" evidence="1">
    <location>
        <begin position="82"/>
        <end position="105"/>
    </location>
</feature>
<organism evidence="2 3">
    <name type="scientific">Schleiferilactobacillus perolens DSM 12744</name>
    <dbReference type="NCBI Taxonomy" id="1423792"/>
    <lineage>
        <taxon>Bacteria</taxon>
        <taxon>Bacillati</taxon>
        <taxon>Bacillota</taxon>
        <taxon>Bacilli</taxon>
        <taxon>Lactobacillales</taxon>
        <taxon>Lactobacillaceae</taxon>
        <taxon>Schleiferilactobacillus</taxon>
    </lineage>
</organism>
<dbReference type="Proteomes" id="UP000051330">
    <property type="component" value="Unassembled WGS sequence"/>
</dbReference>
<dbReference type="SUPFAM" id="SSF102829">
    <property type="entry name" value="Cell division protein ZapA-like"/>
    <property type="match status" value="1"/>
</dbReference>
<dbReference type="AlphaFoldDB" id="A0A0R1N5T4"/>
<evidence type="ECO:0000313" key="2">
    <source>
        <dbReference type="EMBL" id="KRL12291.1"/>
    </source>
</evidence>
<comment type="caution">
    <text evidence="2">The sequence shown here is derived from an EMBL/GenBank/DDBJ whole genome shotgun (WGS) entry which is preliminary data.</text>
</comment>
<sequence length="105" mass="11535">MLRGAIFPVAEDKRRYKATIGNKTYTIVGPGSDEFMATVTAILNEQLTTIHSLAPQLSEAEAAILLAFNTVSDDIKLKEQVKQLQDQKDDHDAAQSPKDSETTDD</sequence>
<evidence type="ECO:0000313" key="3">
    <source>
        <dbReference type="Proteomes" id="UP000051330"/>
    </source>
</evidence>
<dbReference type="PATRIC" id="fig|1423792.3.peg.3255"/>
<gene>
    <name evidence="2" type="ORF">FD09_GL003161</name>
</gene>
<protein>
    <recommendedName>
        <fullName evidence="4">Stimulator of FtsZ polymerization and component of cell-division Z-ring</fullName>
    </recommendedName>
</protein>
<dbReference type="Pfam" id="PF05164">
    <property type="entry name" value="ZapA"/>
    <property type="match status" value="1"/>
</dbReference>
<accession>A0A0R1N5T4</accession>
<proteinExistence type="predicted"/>
<dbReference type="InterPro" id="IPR007838">
    <property type="entry name" value="Cell_div_ZapA-like"/>
</dbReference>
<dbReference type="InterPro" id="IPR036192">
    <property type="entry name" value="Cell_div_ZapA-like_sf"/>
</dbReference>
<dbReference type="InterPro" id="IPR053712">
    <property type="entry name" value="Bac_CellDiv_Activator"/>
</dbReference>
<dbReference type="STRING" id="1423792.FD09_GL003161"/>
<dbReference type="EMBL" id="AZEC01000009">
    <property type="protein sequence ID" value="KRL12291.1"/>
    <property type="molecule type" value="Genomic_DNA"/>
</dbReference>
<evidence type="ECO:0008006" key="4">
    <source>
        <dbReference type="Google" id="ProtNLM"/>
    </source>
</evidence>
<name>A0A0R1N5T4_9LACO</name>
<evidence type="ECO:0000256" key="1">
    <source>
        <dbReference type="SAM" id="MobiDB-lite"/>
    </source>
</evidence>
<keyword evidence="3" id="KW-1185">Reference proteome</keyword>